<dbReference type="PANTHER" id="PTHR43544:SF32">
    <property type="entry name" value="CHAIN DEHYDROGENASE, PUTATIVE (AFU_ORTHOLOGUE AFUA_5G01530)-RELATED"/>
    <property type="match status" value="1"/>
</dbReference>
<dbReference type="InterPro" id="IPR002347">
    <property type="entry name" value="SDR_fam"/>
</dbReference>
<name>A0A2V1E0L7_9PLEO</name>
<dbReference type="Proteomes" id="UP000244855">
    <property type="component" value="Unassembled WGS sequence"/>
</dbReference>
<sequence>MSSTKRIILVTGANTGIGYDTALFLARDDSNNHVIVGARNEERGLEALKKLQDLNLKGTLSFQKLDVTSDESIFAAVKELEAKFDKLDVLVNNAGIVIPEPLTRAAMRETFEVNVYGPVILTDALAPLLKKSNDPRIINVSSGLGSIGLRLDATNQYYNSTSNAYRMSKAALNMASANMKYDYRENKFKVWSYCPGFVITDLKMGGAERGEASRKTRSEMGAESSETSAQGILDIVNGKRDGEVDLFVQRYGKTWPW</sequence>
<feature type="region of interest" description="Disordered" evidence="3">
    <location>
        <begin position="208"/>
        <end position="228"/>
    </location>
</feature>
<protein>
    <submittedName>
        <fullName evidence="4">Short chain dehydrogenase</fullName>
    </submittedName>
</protein>
<feature type="compositionally biased region" description="Basic and acidic residues" evidence="3">
    <location>
        <begin position="208"/>
        <end position="220"/>
    </location>
</feature>
<dbReference type="PRINTS" id="PR00080">
    <property type="entry name" value="SDRFAMILY"/>
</dbReference>
<dbReference type="EMBL" id="KZ805325">
    <property type="protein sequence ID" value="PVI04057.1"/>
    <property type="molecule type" value="Genomic_DNA"/>
</dbReference>
<organism evidence="4 5">
    <name type="scientific">Periconia macrospinosa</name>
    <dbReference type="NCBI Taxonomy" id="97972"/>
    <lineage>
        <taxon>Eukaryota</taxon>
        <taxon>Fungi</taxon>
        <taxon>Dikarya</taxon>
        <taxon>Ascomycota</taxon>
        <taxon>Pezizomycotina</taxon>
        <taxon>Dothideomycetes</taxon>
        <taxon>Pleosporomycetidae</taxon>
        <taxon>Pleosporales</taxon>
        <taxon>Massarineae</taxon>
        <taxon>Periconiaceae</taxon>
        <taxon>Periconia</taxon>
    </lineage>
</organism>
<evidence type="ECO:0000256" key="1">
    <source>
        <dbReference type="ARBA" id="ARBA00006484"/>
    </source>
</evidence>
<dbReference type="Pfam" id="PF00106">
    <property type="entry name" value="adh_short"/>
    <property type="match status" value="1"/>
</dbReference>
<evidence type="ECO:0000313" key="4">
    <source>
        <dbReference type="EMBL" id="PVI04057.1"/>
    </source>
</evidence>
<dbReference type="Gene3D" id="3.40.50.720">
    <property type="entry name" value="NAD(P)-binding Rossmann-like Domain"/>
    <property type="match status" value="1"/>
</dbReference>
<evidence type="ECO:0000313" key="5">
    <source>
        <dbReference type="Proteomes" id="UP000244855"/>
    </source>
</evidence>
<comment type="similarity">
    <text evidence="1 2">Belongs to the short-chain dehydrogenases/reductases (SDR) family.</text>
</comment>
<dbReference type="GO" id="GO:0005737">
    <property type="term" value="C:cytoplasm"/>
    <property type="evidence" value="ECO:0007669"/>
    <property type="project" value="TreeGrafter"/>
</dbReference>
<proteinExistence type="inferred from homology"/>
<dbReference type="OrthoDB" id="7289984at2759"/>
<dbReference type="InterPro" id="IPR036291">
    <property type="entry name" value="NAD(P)-bd_dom_sf"/>
</dbReference>
<dbReference type="InterPro" id="IPR051468">
    <property type="entry name" value="Fungal_SecMetab_SDRs"/>
</dbReference>
<keyword evidence="5" id="KW-1185">Reference proteome</keyword>
<accession>A0A2V1E0L7</accession>
<dbReference type="PANTHER" id="PTHR43544">
    <property type="entry name" value="SHORT-CHAIN DEHYDROGENASE/REDUCTASE"/>
    <property type="match status" value="1"/>
</dbReference>
<dbReference type="GO" id="GO:0016491">
    <property type="term" value="F:oxidoreductase activity"/>
    <property type="evidence" value="ECO:0007669"/>
    <property type="project" value="TreeGrafter"/>
</dbReference>
<dbReference type="GO" id="GO:0019748">
    <property type="term" value="P:secondary metabolic process"/>
    <property type="evidence" value="ECO:0007669"/>
    <property type="project" value="TreeGrafter"/>
</dbReference>
<dbReference type="PRINTS" id="PR00081">
    <property type="entry name" value="GDHRDH"/>
</dbReference>
<dbReference type="AlphaFoldDB" id="A0A2V1E0L7"/>
<dbReference type="SUPFAM" id="SSF51735">
    <property type="entry name" value="NAD(P)-binding Rossmann-fold domains"/>
    <property type="match status" value="1"/>
</dbReference>
<gene>
    <name evidence="4" type="ORF">DM02DRAFT_611830</name>
</gene>
<dbReference type="STRING" id="97972.A0A2V1E0L7"/>
<reference evidence="4 5" key="1">
    <citation type="journal article" date="2018" name="Sci. Rep.">
        <title>Comparative genomics provides insights into the lifestyle and reveals functional heterogeneity of dark septate endophytic fungi.</title>
        <authorList>
            <person name="Knapp D.G."/>
            <person name="Nemeth J.B."/>
            <person name="Barry K."/>
            <person name="Hainaut M."/>
            <person name="Henrissat B."/>
            <person name="Johnson J."/>
            <person name="Kuo A."/>
            <person name="Lim J.H.P."/>
            <person name="Lipzen A."/>
            <person name="Nolan M."/>
            <person name="Ohm R.A."/>
            <person name="Tamas L."/>
            <person name="Grigoriev I.V."/>
            <person name="Spatafora J.W."/>
            <person name="Nagy L.G."/>
            <person name="Kovacs G.M."/>
        </authorList>
    </citation>
    <scope>NUCLEOTIDE SEQUENCE [LARGE SCALE GENOMIC DNA]</scope>
    <source>
        <strain evidence="4 5">DSE2036</strain>
    </source>
</reference>
<evidence type="ECO:0000256" key="3">
    <source>
        <dbReference type="SAM" id="MobiDB-lite"/>
    </source>
</evidence>
<evidence type="ECO:0000256" key="2">
    <source>
        <dbReference type="RuleBase" id="RU000363"/>
    </source>
</evidence>